<accession>A0A6J2X5P1</accession>
<dbReference type="AlphaFoldDB" id="A0A6J2X5P1"/>
<reference evidence="15" key="1">
    <citation type="submission" date="2025-08" db="UniProtKB">
        <authorList>
            <consortium name="RefSeq"/>
        </authorList>
    </citation>
    <scope>IDENTIFICATION</scope>
    <source>
        <tissue evidence="15">Gonads</tissue>
    </source>
</reference>
<dbReference type="GO" id="GO:0003919">
    <property type="term" value="F:FMN adenylyltransferase activity"/>
    <property type="evidence" value="ECO:0007669"/>
    <property type="project" value="UniProtKB-EC"/>
</dbReference>
<evidence type="ECO:0000259" key="13">
    <source>
        <dbReference type="Pfam" id="PF01507"/>
    </source>
</evidence>
<dbReference type="SUPFAM" id="SSF52402">
    <property type="entry name" value="Adenine nucleotide alpha hydrolases-like"/>
    <property type="match status" value="1"/>
</dbReference>
<evidence type="ECO:0000256" key="3">
    <source>
        <dbReference type="ARBA" id="ARBA00022630"/>
    </source>
</evidence>
<keyword evidence="7" id="KW-0547">Nucleotide-binding</keyword>
<dbReference type="Pfam" id="PF01507">
    <property type="entry name" value="PAPS_reduct"/>
    <property type="match status" value="2"/>
</dbReference>
<proteinExistence type="predicted"/>
<keyword evidence="8" id="KW-0274">FAD</keyword>
<evidence type="ECO:0000256" key="9">
    <source>
        <dbReference type="ARBA" id="ARBA00022840"/>
    </source>
</evidence>
<keyword evidence="3" id="KW-0285">Flavoprotein</keyword>
<comment type="catalytic activity">
    <reaction evidence="12">
        <text>FMN + ATP + H(+) = FAD + diphosphate</text>
        <dbReference type="Rhea" id="RHEA:17237"/>
        <dbReference type="ChEBI" id="CHEBI:15378"/>
        <dbReference type="ChEBI" id="CHEBI:30616"/>
        <dbReference type="ChEBI" id="CHEBI:33019"/>
        <dbReference type="ChEBI" id="CHEBI:57692"/>
        <dbReference type="ChEBI" id="CHEBI:58210"/>
        <dbReference type="EC" id="2.7.7.2"/>
    </reaction>
</comment>
<dbReference type="RefSeq" id="XP_030746498.1">
    <property type="nucleotide sequence ID" value="XM_030890638.1"/>
</dbReference>
<gene>
    <name evidence="15" type="primary">LOC115875225</name>
</gene>
<evidence type="ECO:0000313" key="15">
    <source>
        <dbReference type="RefSeq" id="XP_030746498.1"/>
    </source>
</evidence>
<dbReference type="GO" id="GO:0005524">
    <property type="term" value="F:ATP binding"/>
    <property type="evidence" value="ECO:0007669"/>
    <property type="project" value="UniProtKB-KW"/>
</dbReference>
<dbReference type="InterPro" id="IPR002500">
    <property type="entry name" value="PAPS_reduct_dom"/>
</dbReference>
<organism evidence="14 15">
    <name type="scientific">Sitophilus oryzae</name>
    <name type="common">Rice weevil</name>
    <name type="synonym">Curculio oryzae</name>
    <dbReference type="NCBI Taxonomy" id="7048"/>
    <lineage>
        <taxon>Eukaryota</taxon>
        <taxon>Metazoa</taxon>
        <taxon>Ecdysozoa</taxon>
        <taxon>Arthropoda</taxon>
        <taxon>Hexapoda</taxon>
        <taxon>Insecta</taxon>
        <taxon>Pterygota</taxon>
        <taxon>Neoptera</taxon>
        <taxon>Endopterygota</taxon>
        <taxon>Coleoptera</taxon>
        <taxon>Polyphaga</taxon>
        <taxon>Cucujiformia</taxon>
        <taxon>Curculionidae</taxon>
        <taxon>Dryophthorinae</taxon>
        <taxon>Sitophilus</taxon>
    </lineage>
</organism>
<evidence type="ECO:0000256" key="2">
    <source>
        <dbReference type="ARBA" id="ARBA00012393"/>
    </source>
</evidence>
<dbReference type="GO" id="GO:0006747">
    <property type="term" value="P:FAD biosynthetic process"/>
    <property type="evidence" value="ECO:0007669"/>
    <property type="project" value="TreeGrafter"/>
</dbReference>
<protein>
    <recommendedName>
        <fullName evidence="2">FAD synthase</fullName>
        <ecNumber evidence="2">2.7.7.2</ecNumber>
    </recommendedName>
    <alternativeName>
        <fullName evidence="10">FAD pyrophosphorylase</fullName>
    </alternativeName>
    <alternativeName>
        <fullName evidence="11">FMN adenylyltransferase</fullName>
    </alternativeName>
</protein>
<evidence type="ECO:0000256" key="4">
    <source>
        <dbReference type="ARBA" id="ARBA00022643"/>
    </source>
</evidence>
<feature type="domain" description="Phosphoadenosine phosphosulphate reductase" evidence="13">
    <location>
        <begin position="335"/>
        <end position="411"/>
    </location>
</feature>
<dbReference type="InterPro" id="IPR014729">
    <property type="entry name" value="Rossmann-like_a/b/a_fold"/>
</dbReference>
<comment type="pathway">
    <text evidence="1">Cofactor biosynthesis; FAD biosynthesis; FAD from FMN: step 1/1.</text>
</comment>
<keyword evidence="14" id="KW-1185">Reference proteome</keyword>
<evidence type="ECO:0000256" key="10">
    <source>
        <dbReference type="ARBA" id="ARBA00031145"/>
    </source>
</evidence>
<dbReference type="Proteomes" id="UP000504635">
    <property type="component" value="Unplaced"/>
</dbReference>
<evidence type="ECO:0000256" key="6">
    <source>
        <dbReference type="ARBA" id="ARBA00022695"/>
    </source>
</evidence>
<keyword evidence="9" id="KW-0067">ATP-binding</keyword>
<keyword evidence="5" id="KW-0808">Transferase</keyword>
<dbReference type="KEGG" id="soy:115875225"/>
<dbReference type="OrthoDB" id="270728at2759"/>
<dbReference type="EC" id="2.7.7.2" evidence="2"/>
<keyword evidence="4" id="KW-0288">FMN</keyword>
<evidence type="ECO:0000256" key="7">
    <source>
        <dbReference type="ARBA" id="ARBA00022741"/>
    </source>
</evidence>
<dbReference type="Gene3D" id="3.40.50.620">
    <property type="entry name" value="HUPs"/>
    <property type="match status" value="1"/>
</dbReference>
<evidence type="ECO:0000256" key="5">
    <source>
        <dbReference type="ARBA" id="ARBA00022679"/>
    </source>
</evidence>
<dbReference type="PANTHER" id="PTHR23293">
    <property type="entry name" value="FAD SYNTHETASE-RELATED FMN ADENYLYLTRANSFERASE"/>
    <property type="match status" value="1"/>
</dbReference>
<name>A0A6J2X5P1_SITOR</name>
<evidence type="ECO:0000313" key="14">
    <source>
        <dbReference type="Proteomes" id="UP000504635"/>
    </source>
</evidence>
<evidence type="ECO:0000256" key="1">
    <source>
        <dbReference type="ARBA" id="ARBA00004726"/>
    </source>
</evidence>
<evidence type="ECO:0000256" key="11">
    <source>
        <dbReference type="ARBA" id="ARBA00031871"/>
    </source>
</evidence>
<evidence type="ECO:0000256" key="12">
    <source>
        <dbReference type="ARBA" id="ARBA00049494"/>
    </source>
</evidence>
<dbReference type="InParanoid" id="A0A6J2X5P1"/>
<evidence type="ECO:0000256" key="8">
    <source>
        <dbReference type="ARBA" id="ARBA00022827"/>
    </source>
</evidence>
<dbReference type="GeneID" id="115875225"/>
<keyword evidence="6" id="KW-0548">Nucleotidyltransferase</keyword>
<feature type="domain" description="Phosphoadenosine phosphosulphate reductase" evidence="13">
    <location>
        <begin position="255"/>
        <end position="324"/>
    </location>
</feature>
<dbReference type="CDD" id="cd23948">
    <property type="entry name" value="FAD_synthase"/>
    <property type="match status" value="1"/>
</dbReference>
<sequence>MVLFKTVAIIVPNNGLIAGGIKIFSALRLLLGSLKSMGYDIKKVAFVKEEDSVLAQELTILTKLYDLAIIVAKPKPDYVSKALASMTMQEIEYSLSESELKWPKSVKILQSDHSNTPGVIYFQRIFVLQLGAIKEQVQHILTNHLQHYRKENTYSKSFYIHKNGARSHIQSLQVENVDIQYDEATDCDVITLNSGDFEKIVNAEVLLRQEISTTILNSHWRNEMKDLIYQSDDNHIKLSIEVIEKCLDKYGLENVFLSFNGGKDCTVLLHLIKTIIEKRYPEKWSDVKVCCLYVRSENAFKDQDDFIEQCRVFFNLEVITVNANIKDALQSILDQKPHFKAVFMGTRRTDPYSNHLNVTQVTDPGWPQVMRCNPLLDWNYSDIWDYLLYYKVPYCKLYDYGYTSLGDKLNTVRNPILQYDEGSKDIYLPAYKMMIDKSERSGRNVSKI</sequence>
<dbReference type="PANTHER" id="PTHR23293:SF9">
    <property type="entry name" value="FAD SYNTHASE"/>
    <property type="match status" value="1"/>
</dbReference>